<name>A0A7D5EZA5_9MICO</name>
<proteinExistence type="inferred from homology"/>
<evidence type="ECO:0000259" key="2">
    <source>
        <dbReference type="Pfam" id="PF01370"/>
    </source>
</evidence>
<dbReference type="AlphaFoldDB" id="A0A7D5EZA5"/>
<comment type="similarity">
    <text evidence="1">Belongs to the NAD(P)-dependent epimerase/dehydratase family.</text>
</comment>
<dbReference type="Gene3D" id="3.90.25.10">
    <property type="entry name" value="UDP-galactose 4-epimerase, domain 1"/>
    <property type="match status" value="1"/>
</dbReference>
<accession>A0A7D5EZA5</accession>
<dbReference type="PANTHER" id="PTHR43000">
    <property type="entry name" value="DTDP-D-GLUCOSE 4,6-DEHYDRATASE-RELATED"/>
    <property type="match status" value="1"/>
</dbReference>
<sequence>MTLRTLLITGGNGFVGAHVAAMAAEEGISVWAAGRESRPHERLAPYCDEYFSRDLNEEWRLPEGPDAVVHLAGLAAVGLSFDRPQRYISVNSSIMTNMCETLLHQDKRPRVIVVSSGSVYAPPADTGDALSEDSPLTATSPYAVAKMLVENQAAYYAKRGLDTIVARPFNHIGPGQSSGFLVPDLTAAVNDLPLGAVLNAANLHAARDFTDVRDVARAYLTLAEAASHRHQTYNVASGVAHSGFDVLATICEILGRPTPEVRIDPSKLRPTDPMRITGDSSRLRSEFGWSPTVPWQRSIADFLSDNEAVKKTNVHAHG</sequence>
<dbReference type="InterPro" id="IPR036291">
    <property type="entry name" value="NAD(P)-bd_dom_sf"/>
</dbReference>
<dbReference type="SUPFAM" id="SSF51735">
    <property type="entry name" value="NAD(P)-binding Rossmann-fold domains"/>
    <property type="match status" value="1"/>
</dbReference>
<evidence type="ECO:0000313" key="3">
    <source>
        <dbReference type="EMBL" id="QLD12268.1"/>
    </source>
</evidence>
<evidence type="ECO:0000313" key="4">
    <source>
        <dbReference type="Proteomes" id="UP000509638"/>
    </source>
</evidence>
<dbReference type="EMBL" id="CP058316">
    <property type="protein sequence ID" value="QLD12268.1"/>
    <property type="molecule type" value="Genomic_DNA"/>
</dbReference>
<evidence type="ECO:0000256" key="1">
    <source>
        <dbReference type="ARBA" id="ARBA00007637"/>
    </source>
</evidence>
<dbReference type="Gene3D" id="3.40.50.720">
    <property type="entry name" value="NAD(P)-binding Rossmann-like Domain"/>
    <property type="match status" value="1"/>
</dbReference>
<gene>
    <name evidence="3" type="ORF">HW566_11080</name>
</gene>
<dbReference type="Pfam" id="PF01370">
    <property type="entry name" value="Epimerase"/>
    <property type="match status" value="1"/>
</dbReference>
<feature type="domain" description="NAD-dependent epimerase/dehydratase" evidence="2">
    <location>
        <begin position="7"/>
        <end position="236"/>
    </location>
</feature>
<reference evidence="3 4" key="1">
    <citation type="submission" date="2020-06" db="EMBL/GenBank/DDBJ databases">
        <authorList>
            <person name="Jo H."/>
        </authorList>
    </citation>
    <scope>NUCLEOTIDE SEQUENCE [LARGE SCALE GENOMIC DNA]</scope>
    <source>
        <strain evidence="3 4">I46</strain>
    </source>
</reference>
<dbReference type="Proteomes" id="UP000509638">
    <property type="component" value="Chromosome"/>
</dbReference>
<dbReference type="InterPro" id="IPR001509">
    <property type="entry name" value="Epimerase_deHydtase"/>
</dbReference>
<protein>
    <submittedName>
        <fullName evidence="3">NAD-dependent epimerase/dehydratase family protein</fullName>
    </submittedName>
</protein>
<organism evidence="3 4">
    <name type="scientific">Microbacterium oleivorans</name>
    <dbReference type="NCBI Taxonomy" id="273677"/>
    <lineage>
        <taxon>Bacteria</taxon>
        <taxon>Bacillati</taxon>
        <taxon>Actinomycetota</taxon>
        <taxon>Actinomycetes</taxon>
        <taxon>Micrococcales</taxon>
        <taxon>Microbacteriaceae</taxon>
        <taxon>Microbacterium</taxon>
    </lineage>
</organism>
<dbReference type="RefSeq" id="WP_178012876.1">
    <property type="nucleotide sequence ID" value="NZ_CP058316.1"/>
</dbReference>